<sequence length="108" mass="11729">MYTCKSGDDTTVSQPETHVETRVAGRSNPLAVWFPSLLPGIPPKATLIPRARDSYPVAPRARHTPPYFDCPSHLRVTSHDAFADPPALLTRYHASIPRNVALAGAAQS</sequence>
<feature type="region of interest" description="Disordered" evidence="1">
    <location>
        <begin position="1"/>
        <end position="21"/>
    </location>
</feature>
<evidence type="ECO:0000313" key="2">
    <source>
        <dbReference type="EMBL" id="TFY70479.1"/>
    </source>
</evidence>
<dbReference type="AlphaFoldDB" id="A0A4Y9ZAR4"/>
<keyword evidence="3" id="KW-1185">Reference proteome</keyword>
<accession>A0A4Y9ZAR4</accession>
<name>A0A4Y9ZAR4_9AGAM</name>
<evidence type="ECO:0000313" key="3">
    <source>
        <dbReference type="Proteomes" id="UP000298327"/>
    </source>
</evidence>
<dbReference type="Proteomes" id="UP000298327">
    <property type="component" value="Unassembled WGS sequence"/>
</dbReference>
<proteinExistence type="predicted"/>
<comment type="caution">
    <text evidence="2">The sequence shown here is derived from an EMBL/GenBank/DDBJ whole genome shotgun (WGS) entry which is preliminary data.</text>
</comment>
<protein>
    <submittedName>
        <fullName evidence="2">Uncharacterized protein</fullName>
    </submittedName>
</protein>
<organism evidence="2 3">
    <name type="scientific">Dentipellis fragilis</name>
    <dbReference type="NCBI Taxonomy" id="205917"/>
    <lineage>
        <taxon>Eukaryota</taxon>
        <taxon>Fungi</taxon>
        <taxon>Dikarya</taxon>
        <taxon>Basidiomycota</taxon>
        <taxon>Agaricomycotina</taxon>
        <taxon>Agaricomycetes</taxon>
        <taxon>Russulales</taxon>
        <taxon>Hericiaceae</taxon>
        <taxon>Dentipellis</taxon>
    </lineage>
</organism>
<dbReference type="EMBL" id="SEOQ01000099">
    <property type="protein sequence ID" value="TFY70479.1"/>
    <property type="molecule type" value="Genomic_DNA"/>
</dbReference>
<evidence type="ECO:0000256" key="1">
    <source>
        <dbReference type="SAM" id="MobiDB-lite"/>
    </source>
</evidence>
<reference evidence="2 3" key="1">
    <citation type="submission" date="2019-02" db="EMBL/GenBank/DDBJ databases">
        <title>Genome sequencing of the rare red list fungi Dentipellis fragilis.</title>
        <authorList>
            <person name="Buettner E."/>
            <person name="Kellner H."/>
        </authorList>
    </citation>
    <scope>NUCLEOTIDE SEQUENCE [LARGE SCALE GENOMIC DNA]</scope>
    <source>
        <strain evidence="2 3">DSM 105465</strain>
    </source>
</reference>
<gene>
    <name evidence="2" type="ORF">EVG20_g2516</name>
</gene>